<gene>
    <name evidence="2" type="ORF">DJ568_13695</name>
</gene>
<sequence length="210" mass="23122">MKKLIAAALLCGACIENSFAQTEKGTQSLGLSLGVSTGKSTASYRLSNTGDWGPEVTRKSTEYYIAPSYSYFISDKLDISAGISYGHARVTSDENIYGYPLKTTSADFSGSIGLRRYFLFDNKIGIRTGPYFTYGSSREDDQRSKYFAGGLGLDFVYYPSKKIGLAASLGGISYIHERYTNYSRMTNDEFTVTLFNSLGLSFFYVIGAKN</sequence>
<reference evidence="2 3" key="1">
    <citation type="submission" date="2018-05" db="EMBL/GenBank/DDBJ databases">
        <title>Mucilaginibacter hurinus sp. nov., isolated from briquette warehouse soil.</title>
        <authorList>
            <person name="Choi L."/>
        </authorList>
    </citation>
    <scope>NUCLEOTIDE SEQUENCE [LARGE SCALE GENOMIC DNA]</scope>
    <source>
        <strain evidence="2 3">ZR32</strain>
    </source>
</reference>
<accession>A0A367GMT3</accession>
<evidence type="ECO:0000313" key="2">
    <source>
        <dbReference type="EMBL" id="RCH54338.1"/>
    </source>
</evidence>
<organism evidence="2 3">
    <name type="scientific">Mucilaginibacter hurinus</name>
    <dbReference type="NCBI Taxonomy" id="2201324"/>
    <lineage>
        <taxon>Bacteria</taxon>
        <taxon>Pseudomonadati</taxon>
        <taxon>Bacteroidota</taxon>
        <taxon>Sphingobacteriia</taxon>
        <taxon>Sphingobacteriales</taxon>
        <taxon>Sphingobacteriaceae</taxon>
        <taxon>Mucilaginibacter</taxon>
    </lineage>
</organism>
<keyword evidence="3" id="KW-1185">Reference proteome</keyword>
<name>A0A367GMT3_9SPHI</name>
<dbReference type="AlphaFoldDB" id="A0A367GMT3"/>
<dbReference type="OrthoDB" id="945117at2"/>
<proteinExistence type="predicted"/>
<dbReference type="SUPFAM" id="SSF56935">
    <property type="entry name" value="Porins"/>
    <property type="match status" value="1"/>
</dbReference>
<protein>
    <recommendedName>
        <fullName evidence="4">Outer membrane protein beta-barrel domain-containing protein</fullName>
    </recommendedName>
</protein>
<keyword evidence="1" id="KW-0732">Signal</keyword>
<comment type="caution">
    <text evidence="2">The sequence shown here is derived from an EMBL/GenBank/DDBJ whole genome shotgun (WGS) entry which is preliminary data.</text>
</comment>
<dbReference type="RefSeq" id="WP_114005849.1">
    <property type="nucleotide sequence ID" value="NZ_QGDC01000007.1"/>
</dbReference>
<evidence type="ECO:0000256" key="1">
    <source>
        <dbReference type="SAM" id="SignalP"/>
    </source>
</evidence>
<dbReference type="Proteomes" id="UP000253209">
    <property type="component" value="Unassembled WGS sequence"/>
</dbReference>
<feature type="chain" id="PRO_5016958619" description="Outer membrane protein beta-barrel domain-containing protein" evidence="1">
    <location>
        <begin position="21"/>
        <end position="210"/>
    </location>
</feature>
<evidence type="ECO:0008006" key="4">
    <source>
        <dbReference type="Google" id="ProtNLM"/>
    </source>
</evidence>
<dbReference type="EMBL" id="QGDC01000007">
    <property type="protein sequence ID" value="RCH54338.1"/>
    <property type="molecule type" value="Genomic_DNA"/>
</dbReference>
<evidence type="ECO:0000313" key="3">
    <source>
        <dbReference type="Proteomes" id="UP000253209"/>
    </source>
</evidence>
<feature type="signal peptide" evidence="1">
    <location>
        <begin position="1"/>
        <end position="20"/>
    </location>
</feature>